<gene>
    <name evidence="1" type="ORF">FCM35_KLT11614</name>
</gene>
<dbReference type="PROSITE" id="PS51257">
    <property type="entry name" value="PROKAR_LIPOPROTEIN"/>
    <property type="match status" value="1"/>
</dbReference>
<sequence length="75" mass="8261">MGVSGAREDKGTEAGGVEARYEKGCGGVVTAGACWVWRREDEERERRERGKSPHLFVRLPLRCNNSSGGDLIARK</sequence>
<protein>
    <submittedName>
        <fullName evidence="1">Uncharacterized protein</fullName>
    </submittedName>
</protein>
<evidence type="ECO:0000313" key="1">
    <source>
        <dbReference type="EMBL" id="KAF3324147.1"/>
    </source>
</evidence>
<reference evidence="1" key="1">
    <citation type="submission" date="2020-01" db="EMBL/GenBank/DDBJ databases">
        <title>Genome sequence of Kobresia littledalei, the first chromosome-level genome in the family Cyperaceae.</title>
        <authorList>
            <person name="Qu G."/>
        </authorList>
    </citation>
    <scope>NUCLEOTIDE SEQUENCE</scope>
    <source>
        <strain evidence="1">C.B.Clarke</strain>
        <tissue evidence="1">Leaf</tissue>
    </source>
</reference>
<keyword evidence="2" id="KW-1185">Reference proteome</keyword>
<comment type="caution">
    <text evidence="1">The sequence shown here is derived from an EMBL/GenBank/DDBJ whole genome shotgun (WGS) entry which is preliminary data.</text>
</comment>
<organism evidence="1 2">
    <name type="scientific">Carex littledalei</name>
    <dbReference type="NCBI Taxonomy" id="544730"/>
    <lineage>
        <taxon>Eukaryota</taxon>
        <taxon>Viridiplantae</taxon>
        <taxon>Streptophyta</taxon>
        <taxon>Embryophyta</taxon>
        <taxon>Tracheophyta</taxon>
        <taxon>Spermatophyta</taxon>
        <taxon>Magnoliopsida</taxon>
        <taxon>Liliopsida</taxon>
        <taxon>Poales</taxon>
        <taxon>Cyperaceae</taxon>
        <taxon>Cyperoideae</taxon>
        <taxon>Cariceae</taxon>
        <taxon>Carex</taxon>
        <taxon>Carex subgen. Euthyceras</taxon>
    </lineage>
</organism>
<dbReference type="EMBL" id="SWLB01000022">
    <property type="protein sequence ID" value="KAF3324147.1"/>
    <property type="molecule type" value="Genomic_DNA"/>
</dbReference>
<dbReference type="AlphaFoldDB" id="A0A833V4X6"/>
<name>A0A833V4X6_9POAL</name>
<proteinExistence type="predicted"/>
<evidence type="ECO:0000313" key="2">
    <source>
        <dbReference type="Proteomes" id="UP000623129"/>
    </source>
</evidence>
<accession>A0A833V4X6</accession>
<dbReference type="Proteomes" id="UP000623129">
    <property type="component" value="Unassembled WGS sequence"/>
</dbReference>